<dbReference type="EMBL" id="SMTF01000011">
    <property type="protein sequence ID" value="TDK23000.1"/>
    <property type="molecule type" value="Genomic_DNA"/>
</dbReference>
<sequence>MCPGKLRATRVRPSSPRRRGPTDVKVSKRNVFGSPPSHCCPEQIQWRGSDASIRAISASPPLTPSPAPRPGPCQRHGRSCARAPMARKPCAVAPEGEGPFFTSPSGVKGAACAPLARAPERPARCAGPRRGARCP</sequence>
<dbReference type="AlphaFoldDB" id="A0A4V3ALH0"/>
<feature type="region of interest" description="Disordered" evidence="1">
    <location>
        <begin position="58"/>
        <end position="80"/>
    </location>
</feature>
<gene>
    <name evidence="2" type="ORF">E2F46_12675</name>
</gene>
<evidence type="ECO:0000313" key="3">
    <source>
        <dbReference type="Proteomes" id="UP000294796"/>
    </source>
</evidence>
<feature type="region of interest" description="Disordered" evidence="1">
    <location>
        <begin position="1"/>
        <end position="37"/>
    </location>
</feature>
<accession>A0A4V3ALH0</accession>
<dbReference type="Proteomes" id="UP000294796">
    <property type="component" value="Unassembled WGS sequence"/>
</dbReference>
<evidence type="ECO:0000256" key="1">
    <source>
        <dbReference type="SAM" id="MobiDB-lite"/>
    </source>
</evidence>
<evidence type="ECO:0000313" key="2">
    <source>
        <dbReference type="EMBL" id="TDK23000.1"/>
    </source>
</evidence>
<organism evidence="2 3">
    <name type="scientific">Luteimonas aestuarii</name>
    <dbReference type="NCBI Taxonomy" id="453837"/>
    <lineage>
        <taxon>Bacteria</taxon>
        <taxon>Pseudomonadati</taxon>
        <taxon>Pseudomonadota</taxon>
        <taxon>Gammaproteobacteria</taxon>
        <taxon>Lysobacterales</taxon>
        <taxon>Lysobacteraceae</taxon>
        <taxon>Luteimonas</taxon>
    </lineage>
</organism>
<feature type="compositionally biased region" description="Pro residues" evidence="1">
    <location>
        <begin position="61"/>
        <end position="71"/>
    </location>
</feature>
<name>A0A4V3ALH0_9GAMM</name>
<feature type="compositionally biased region" description="Basic residues" evidence="1">
    <location>
        <begin position="7"/>
        <end position="19"/>
    </location>
</feature>
<keyword evidence="3" id="KW-1185">Reference proteome</keyword>
<reference evidence="2 3" key="1">
    <citation type="submission" date="2019-03" db="EMBL/GenBank/DDBJ databases">
        <title>Luteimonas zhaokaii sp.nov., isolated from the rectal contents of Plateau pika in Yushu, Qinghai Province, China.</title>
        <authorList>
            <person name="Zhang G."/>
        </authorList>
    </citation>
    <scope>NUCLEOTIDE SEQUENCE [LARGE SCALE GENOMIC DNA]</scope>
    <source>
        <strain evidence="2 3">B9</strain>
    </source>
</reference>
<protein>
    <submittedName>
        <fullName evidence="2">Uncharacterized protein</fullName>
    </submittedName>
</protein>
<proteinExistence type="predicted"/>
<comment type="caution">
    <text evidence="2">The sequence shown here is derived from an EMBL/GenBank/DDBJ whole genome shotgun (WGS) entry which is preliminary data.</text>
</comment>